<dbReference type="Proteomes" id="UP000634522">
    <property type="component" value="Unassembled WGS sequence"/>
</dbReference>
<feature type="signal peptide" evidence="1">
    <location>
        <begin position="1"/>
        <end position="27"/>
    </location>
</feature>
<dbReference type="Pfam" id="PF11854">
    <property type="entry name" value="MtrB_PioB"/>
    <property type="match status" value="1"/>
</dbReference>
<keyword evidence="1" id="KW-0732">Signal</keyword>
<dbReference type="NCBIfam" id="TIGR03509">
    <property type="entry name" value="OMP_MtrB_PioB"/>
    <property type="match status" value="1"/>
</dbReference>
<dbReference type="Gene3D" id="2.40.160.10">
    <property type="entry name" value="Porin"/>
    <property type="match status" value="1"/>
</dbReference>
<comment type="caution">
    <text evidence="2">The sequence shown here is derived from an EMBL/GenBank/DDBJ whole genome shotgun (WGS) entry which is preliminary data.</text>
</comment>
<sequence>MDNNRIFKRTVLALAVSMAFPVSSALAQEDVAELISPNTAEASVKLQYLNDVNPLYRQYYGINDDGVNASADLKVIRRSDEGRWLRIEGRDLGLRTQEFGASLEQQGDWKIGIDYNQIPRFAPFEVSTRVTGIGHDTLNLGTRFDDKDLKTERTATSLTATKFISKNLQASVTFKNEDKKGERLFGANASANGFVGQLFAPEPIDSNHKQIEASLDYATEKFYVSGGYYGSFFENKAGKGLFVNYGTPGGLFGGSPVATSATPTQMSPLSLAPDNQAHQFHLAGGYNWSRDTRANLKISKSFATQDDSFLPNSARVPYYPGMKRSDLGGKVDTTNVFGSLTSRVTDKLGLLASWAYEDRDDRTPQVDYLVDVGHGGAILQNNPESQKTHRGKFEASYRLPQGFNITAGYDYDFKKYEGMDELFRDEITENTYRVDVRKSLGDTVNGSVTLAHSERDGSSWGTTPNMVKDGFHAVGLHWTAPTQFSDRERDKLKLMVDWMPIDPLSVQFAYEYALDDYKTRMLDVGLNEGRSELFSLDASYRFNDRWKANMWYSHGTNDIEQKSLNSTFNSLCDGTSISNTCVPWGADLKLSSNAFGAGFDGQISSKLSVGGQYLYSRDENKYDISYADGGAFASPRVGPGISSIRQGAGVLPDTEYTLNTLRLFAKYAVTKATAIRLDYVWDRRELDDYTWSSWTYSDGTKVLVNPDQITRVIAVTLSHAF</sequence>
<reference evidence="2 3" key="1">
    <citation type="submission" date="2019-12" db="EMBL/GenBank/DDBJ databases">
        <title>Comparative genomics gives insights into the taxonomy of the Azoarcus-Aromatoleum group and reveals separate origins of nif in the plant-associated Azoarcus and non-plant-associated Aromatoleum sub-groups.</title>
        <authorList>
            <person name="Lafos M."/>
            <person name="Maluk M."/>
            <person name="Batista M."/>
            <person name="Junghare M."/>
            <person name="Carmona M."/>
            <person name="Faoro H."/>
            <person name="Cruz L.M."/>
            <person name="Battistoni F."/>
            <person name="De Souza E."/>
            <person name="Pedrosa F."/>
            <person name="Chen W.-M."/>
            <person name="Poole P.S."/>
            <person name="Dixon R.A."/>
            <person name="James E.K."/>
        </authorList>
    </citation>
    <scope>NUCLEOTIDE SEQUENCE [LARGE SCALE GENOMIC DNA]</scope>
    <source>
        <strain evidence="2 3">T</strain>
    </source>
</reference>
<organism evidence="2 3">
    <name type="scientific">Aromatoleum toluolicum</name>
    <dbReference type="NCBI Taxonomy" id="90060"/>
    <lineage>
        <taxon>Bacteria</taxon>
        <taxon>Pseudomonadati</taxon>
        <taxon>Pseudomonadota</taxon>
        <taxon>Betaproteobacteria</taxon>
        <taxon>Rhodocyclales</taxon>
        <taxon>Rhodocyclaceae</taxon>
        <taxon>Aromatoleum</taxon>
    </lineage>
</organism>
<evidence type="ECO:0000256" key="1">
    <source>
        <dbReference type="SAM" id="SignalP"/>
    </source>
</evidence>
<feature type="chain" id="PRO_5046207193" evidence="1">
    <location>
        <begin position="28"/>
        <end position="721"/>
    </location>
</feature>
<dbReference type="SUPFAM" id="SSF56935">
    <property type="entry name" value="Porins"/>
    <property type="match status" value="2"/>
</dbReference>
<evidence type="ECO:0000313" key="2">
    <source>
        <dbReference type="EMBL" id="NMF96490.1"/>
    </source>
</evidence>
<dbReference type="InterPro" id="IPR023614">
    <property type="entry name" value="Porin_dom_sf"/>
</dbReference>
<proteinExistence type="predicted"/>
<protein>
    <submittedName>
        <fullName evidence="2">MtrB/PioB family decaheme-associated outer membrane protein</fullName>
    </submittedName>
</protein>
<gene>
    <name evidence="2" type="ORF">GPA27_03665</name>
</gene>
<evidence type="ECO:0000313" key="3">
    <source>
        <dbReference type="Proteomes" id="UP000634522"/>
    </source>
</evidence>
<accession>A0ABX1NB90</accession>
<keyword evidence="3" id="KW-1185">Reference proteome</keyword>
<name>A0ABX1NB90_9RHOO</name>
<dbReference type="EMBL" id="WTVS01000005">
    <property type="protein sequence ID" value="NMF96490.1"/>
    <property type="molecule type" value="Genomic_DNA"/>
</dbReference>
<dbReference type="RefSeq" id="WP_169137959.1">
    <property type="nucleotide sequence ID" value="NZ_WTVS01000005.1"/>
</dbReference>
<dbReference type="InterPro" id="IPR020016">
    <property type="entry name" value="Decahaem-assoc_OM_MtrB/PioB"/>
</dbReference>